<protein>
    <submittedName>
        <fullName evidence="4">D-glycero-beta-D-manno-heptose 1-phosphate adenylyltransferase</fullName>
    </submittedName>
</protein>
<dbReference type="InterPro" id="IPR050385">
    <property type="entry name" value="Archaeal_FAD_synthase"/>
</dbReference>
<keyword evidence="1 4" id="KW-0808">Transferase</keyword>
<dbReference type="InterPro" id="IPR004821">
    <property type="entry name" value="Cyt_trans-like"/>
</dbReference>
<keyword evidence="5" id="KW-1185">Reference proteome</keyword>
<dbReference type="PANTHER" id="PTHR43793">
    <property type="entry name" value="FAD SYNTHASE"/>
    <property type="match status" value="1"/>
</dbReference>
<dbReference type="Proteomes" id="UP000276254">
    <property type="component" value="Chromosome"/>
</dbReference>
<dbReference type="PANTHER" id="PTHR43793:SF2">
    <property type="entry name" value="BIFUNCTIONAL PROTEIN HLDE"/>
    <property type="match status" value="1"/>
</dbReference>
<dbReference type="Pfam" id="PF01467">
    <property type="entry name" value="CTP_transf_like"/>
    <property type="match status" value="1"/>
</dbReference>
<dbReference type="NCBIfam" id="TIGR00125">
    <property type="entry name" value="cyt_tran_rel"/>
    <property type="match status" value="1"/>
</dbReference>
<accession>A0A494TI21</accession>
<dbReference type="Gene3D" id="3.40.50.620">
    <property type="entry name" value="HUPs"/>
    <property type="match status" value="1"/>
</dbReference>
<organism evidence="4 5">
    <name type="scientific">Sphingomonas paeninsulae</name>
    <dbReference type="NCBI Taxonomy" id="2319844"/>
    <lineage>
        <taxon>Bacteria</taxon>
        <taxon>Pseudomonadati</taxon>
        <taxon>Pseudomonadota</taxon>
        <taxon>Alphaproteobacteria</taxon>
        <taxon>Sphingomonadales</taxon>
        <taxon>Sphingomonadaceae</taxon>
        <taxon>Sphingomonas</taxon>
    </lineage>
</organism>
<proteinExistence type="predicted"/>
<evidence type="ECO:0000256" key="2">
    <source>
        <dbReference type="ARBA" id="ARBA00022695"/>
    </source>
</evidence>
<dbReference type="AlphaFoldDB" id="A0A494TI21"/>
<reference evidence="4 5" key="1">
    <citation type="submission" date="2018-09" db="EMBL/GenBank/DDBJ databases">
        <title>Sphingomonas peninsula sp. nov., isolated from fildes peninsula, Antarctic soil.</title>
        <authorList>
            <person name="Yingchao G."/>
        </authorList>
    </citation>
    <scope>NUCLEOTIDE SEQUENCE [LARGE SCALE GENOMIC DNA]</scope>
    <source>
        <strain evidence="4 5">YZ-8</strain>
    </source>
</reference>
<keyword evidence="2 4" id="KW-0548">Nucleotidyltransferase</keyword>
<gene>
    <name evidence="4" type="ORF">D3Y57_15775</name>
</gene>
<evidence type="ECO:0000313" key="4">
    <source>
        <dbReference type="EMBL" id="AYJ87124.1"/>
    </source>
</evidence>
<dbReference type="OrthoDB" id="9802794at2"/>
<evidence type="ECO:0000256" key="1">
    <source>
        <dbReference type="ARBA" id="ARBA00022679"/>
    </source>
</evidence>
<dbReference type="RefSeq" id="WP_121154106.1">
    <property type="nucleotide sequence ID" value="NZ_CP032829.1"/>
</dbReference>
<dbReference type="InterPro" id="IPR014729">
    <property type="entry name" value="Rossmann-like_a/b/a_fold"/>
</dbReference>
<dbReference type="EMBL" id="CP032829">
    <property type="protein sequence ID" value="AYJ87124.1"/>
    <property type="molecule type" value="Genomic_DNA"/>
</dbReference>
<feature type="domain" description="Cytidyltransferase-like" evidence="3">
    <location>
        <begin position="26"/>
        <end position="134"/>
    </location>
</feature>
<dbReference type="SUPFAM" id="SSF52374">
    <property type="entry name" value="Nucleotidylyl transferase"/>
    <property type="match status" value="1"/>
</dbReference>
<evidence type="ECO:0000259" key="3">
    <source>
        <dbReference type="Pfam" id="PF01467"/>
    </source>
</evidence>
<dbReference type="GO" id="GO:0016779">
    <property type="term" value="F:nucleotidyltransferase activity"/>
    <property type="evidence" value="ECO:0007669"/>
    <property type="project" value="UniProtKB-KW"/>
</dbReference>
<evidence type="ECO:0000313" key="5">
    <source>
        <dbReference type="Proteomes" id="UP000276254"/>
    </source>
</evidence>
<name>A0A494TI21_SPHPE</name>
<dbReference type="KEGG" id="spha:D3Y57_15775"/>
<sequence>MSPADKIVSRSEIDERLASVARPLVFTNGVFDLLHPGHADYLARARSLGGALIVGINTDSSARLLGKGDDRPINSEADRAFMLAALESVALVTSFSERTPIELLHAVHPDIYVKGGDYDIETLDESRFVRSYGGEAHAIAFRPGYSTTALVKRIRKSKP</sequence>